<feature type="compositionally biased region" description="Basic and acidic residues" evidence="10">
    <location>
        <begin position="353"/>
        <end position="372"/>
    </location>
</feature>
<dbReference type="InterPro" id="IPR012319">
    <property type="entry name" value="FPG_cat"/>
</dbReference>
<dbReference type="SMART" id="SM00898">
    <property type="entry name" value="Fapy_DNA_glyco"/>
    <property type="match status" value="1"/>
</dbReference>
<organism evidence="12 13">
    <name type="scientific">Ectocarpus siliculosus</name>
    <name type="common">Brown alga</name>
    <name type="synonym">Conferva siliculosa</name>
    <dbReference type="NCBI Taxonomy" id="2880"/>
    <lineage>
        <taxon>Eukaryota</taxon>
        <taxon>Sar</taxon>
        <taxon>Stramenopiles</taxon>
        <taxon>Ochrophyta</taxon>
        <taxon>PX clade</taxon>
        <taxon>Phaeophyceae</taxon>
        <taxon>Ectocarpales</taxon>
        <taxon>Ectocarpaceae</taxon>
        <taxon>Ectocarpus</taxon>
    </lineage>
</organism>
<dbReference type="SMART" id="SM01232">
    <property type="entry name" value="H2TH"/>
    <property type="match status" value="1"/>
</dbReference>
<dbReference type="GO" id="GO:0006284">
    <property type="term" value="P:base-excision repair"/>
    <property type="evidence" value="ECO:0007669"/>
    <property type="project" value="InterPro"/>
</dbReference>
<evidence type="ECO:0000256" key="7">
    <source>
        <dbReference type="ARBA" id="ARBA00023239"/>
    </source>
</evidence>
<proteinExistence type="inferred from homology"/>
<evidence type="ECO:0000259" key="11">
    <source>
        <dbReference type="PROSITE" id="PS51068"/>
    </source>
</evidence>
<dbReference type="SUPFAM" id="SSF81624">
    <property type="entry name" value="N-terminal domain of MutM-like DNA repair proteins"/>
    <property type="match status" value="1"/>
</dbReference>
<dbReference type="OrthoDB" id="444592at2759"/>
<dbReference type="Pfam" id="PF01149">
    <property type="entry name" value="Fapy_DNA_glyco"/>
    <property type="match status" value="1"/>
</dbReference>
<feature type="compositionally biased region" description="Basic residues" evidence="10">
    <location>
        <begin position="373"/>
        <end position="384"/>
    </location>
</feature>
<evidence type="ECO:0000256" key="6">
    <source>
        <dbReference type="ARBA" id="ARBA00023204"/>
    </source>
</evidence>
<comment type="catalytic activity">
    <reaction evidence="1">
        <text>Hydrolysis of DNA containing ring-opened 7-methylguanine residues, releasing 2,6-diamino-4-hydroxy-5-(N-methyl)formamidopyrimidine.</text>
        <dbReference type="EC" id="3.2.2.23"/>
    </reaction>
</comment>
<dbReference type="Gene3D" id="3.20.190.10">
    <property type="entry name" value="MutM-like, N-terminal"/>
    <property type="match status" value="1"/>
</dbReference>
<evidence type="ECO:0000256" key="1">
    <source>
        <dbReference type="ARBA" id="ARBA00001668"/>
    </source>
</evidence>
<evidence type="ECO:0000256" key="3">
    <source>
        <dbReference type="ARBA" id="ARBA00022763"/>
    </source>
</evidence>
<dbReference type="AlphaFoldDB" id="D7FQF2"/>
<dbReference type="GO" id="GO:0008270">
    <property type="term" value="F:zinc ion binding"/>
    <property type="evidence" value="ECO:0007669"/>
    <property type="project" value="InterPro"/>
</dbReference>
<feature type="compositionally biased region" description="Basic residues" evidence="10">
    <location>
        <begin position="522"/>
        <end position="532"/>
    </location>
</feature>
<feature type="domain" description="Formamidopyrimidine-DNA glycosylase catalytic" evidence="11">
    <location>
        <begin position="2"/>
        <end position="138"/>
    </location>
</feature>
<dbReference type="PANTHER" id="PTHR22993">
    <property type="entry name" value="FORMAMIDOPYRIMIDINE-DNA GLYCOSYLASE"/>
    <property type="match status" value="1"/>
</dbReference>
<protein>
    <recommendedName>
        <fullName evidence="11">Formamidopyrimidine-DNA glycosylase catalytic domain-containing protein</fullName>
    </recommendedName>
</protein>
<keyword evidence="13" id="KW-1185">Reference proteome</keyword>
<dbReference type="EMBL" id="FN649727">
    <property type="protein sequence ID" value="CBJ48484.1"/>
    <property type="molecule type" value="Genomic_DNA"/>
</dbReference>
<dbReference type="InParanoid" id="D7FQF2"/>
<gene>
    <name evidence="12" type="ORF">Esi_0002_0321</name>
</gene>
<keyword evidence="8" id="KW-0511">Multifunctional enzyme</keyword>
<dbReference type="eggNOG" id="ENOG502QVDB">
    <property type="taxonomic scope" value="Eukaryota"/>
</dbReference>
<evidence type="ECO:0000313" key="13">
    <source>
        <dbReference type="Proteomes" id="UP000002630"/>
    </source>
</evidence>
<dbReference type="Proteomes" id="UP000002630">
    <property type="component" value="Linkage Group LG02"/>
</dbReference>
<feature type="compositionally biased region" description="Polar residues" evidence="10">
    <location>
        <begin position="509"/>
        <end position="519"/>
    </location>
</feature>
<dbReference type="GO" id="GO:0003684">
    <property type="term" value="F:damaged DNA binding"/>
    <property type="evidence" value="ECO:0007669"/>
    <property type="project" value="InterPro"/>
</dbReference>
<dbReference type="GO" id="GO:0016829">
    <property type="term" value="F:lyase activity"/>
    <property type="evidence" value="ECO:0007669"/>
    <property type="project" value="UniProtKB-KW"/>
</dbReference>
<feature type="compositionally biased region" description="Low complexity" evidence="10">
    <location>
        <begin position="408"/>
        <end position="419"/>
    </location>
</feature>
<sequence length="532" mass="56056">MPELPEVETSRLYVEEFCLGSTITNVHATEQGGGPRDGQFDDIVIGEDMTAKSLKDTLEGRKIVELRRRGKQMWFVLDKPPHPLFHFGMTGAFTVKGEKRHKFVKFKVSEEWPPRFAKLEIQMSNGACLALTDPRRLSRVKLRAEPEASPPISLLGPDPLTHPLSLETFAAALAKPTAPIKAVLLAQDRVVSGVGNWVADEVCFQACVHPGAACNTLDPEQIAALHSRLLSVCREACEARADYTSFPKEWLFHHRWGKGKNSEGAPRVSSGHPIVFDVVGGRTTAIVPAVQKKGLLRSPTAASGGVDGRRSGSASGKKPKPPAAMAKPKTKARGDGVGEGNAKAVRQTGGRDVTPKKEDQEGQDKSSVENKKSVKARTAAKKTGRVSTKAKDVAPVAKKGGGPKKKSAAGPAATAPGSSARGGGRKKATPTMRAAASKLKTDPSAQVPTPAARGKQATAVASKVAVAPKRGRAGGDDGGVGKAVGAASAKRAKTTKVAVKPERIPATAVASQSCRTTTAKRAPSRRSPRLSV</sequence>
<accession>D7FQF2</accession>
<evidence type="ECO:0000256" key="10">
    <source>
        <dbReference type="SAM" id="MobiDB-lite"/>
    </source>
</evidence>
<dbReference type="GO" id="GO:0003906">
    <property type="term" value="F:DNA-(apurinic or apyrimidinic site) endonuclease activity"/>
    <property type="evidence" value="ECO:0007669"/>
    <property type="project" value="InterPro"/>
</dbReference>
<dbReference type="InterPro" id="IPR035937">
    <property type="entry name" value="FPG_N"/>
</dbReference>
<dbReference type="EMBL" id="FN648375">
    <property type="protein sequence ID" value="CBJ48484.1"/>
    <property type="molecule type" value="Genomic_DNA"/>
</dbReference>
<dbReference type="PROSITE" id="PS51068">
    <property type="entry name" value="FPG_CAT"/>
    <property type="match status" value="1"/>
</dbReference>
<feature type="region of interest" description="Disordered" evidence="10">
    <location>
        <begin position="298"/>
        <end position="532"/>
    </location>
</feature>
<evidence type="ECO:0000256" key="8">
    <source>
        <dbReference type="ARBA" id="ARBA00023268"/>
    </source>
</evidence>
<dbReference type="InterPro" id="IPR010979">
    <property type="entry name" value="Ribosomal_uS13-like_H2TH"/>
</dbReference>
<evidence type="ECO:0000256" key="9">
    <source>
        <dbReference type="ARBA" id="ARBA00023295"/>
    </source>
</evidence>
<evidence type="ECO:0000256" key="2">
    <source>
        <dbReference type="ARBA" id="ARBA00009409"/>
    </source>
</evidence>
<dbReference type="PANTHER" id="PTHR22993:SF9">
    <property type="entry name" value="FORMAMIDOPYRIMIDINE-DNA GLYCOSYLASE"/>
    <property type="match status" value="1"/>
</dbReference>
<keyword evidence="3" id="KW-0227">DNA damage</keyword>
<evidence type="ECO:0000256" key="5">
    <source>
        <dbReference type="ARBA" id="ARBA00023125"/>
    </source>
</evidence>
<dbReference type="GO" id="GO:0005634">
    <property type="term" value="C:nucleus"/>
    <property type="evidence" value="ECO:0007669"/>
    <property type="project" value="TreeGrafter"/>
</dbReference>
<reference evidence="12 13" key="1">
    <citation type="journal article" date="2010" name="Nature">
        <title>The Ectocarpus genome and the independent evolution of multicellularity in brown algae.</title>
        <authorList>
            <person name="Cock J.M."/>
            <person name="Sterck L."/>
            <person name="Rouze P."/>
            <person name="Scornet D."/>
            <person name="Allen A.E."/>
            <person name="Amoutzias G."/>
            <person name="Anthouard V."/>
            <person name="Artiguenave F."/>
            <person name="Aury J.M."/>
            <person name="Badger J.H."/>
            <person name="Beszteri B."/>
            <person name="Billiau K."/>
            <person name="Bonnet E."/>
            <person name="Bothwell J.H."/>
            <person name="Bowler C."/>
            <person name="Boyen C."/>
            <person name="Brownlee C."/>
            <person name="Carrano C.J."/>
            <person name="Charrier B."/>
            <person name="Cho G.Y."/>
            <person name="Coelho S.M."/>
            <person name="Collen J."/>
            <person name="Corre E."/>
            <person name="Da Silva C."/>
            <person name="Delage L."/>
            <person name="Delaroque N."/>
            <person name="Dittami S.M."/>
            <person name="Doulbeau S."/>
            <person name="Elias M."/>
            <person name="Farnham G."/>
            <person name="Gachon C.M."/>
            <person name="Gschloessl B."/>
            <person name="Heesch S."/>
            <person name="Jabbari K."/>
            <person name="Jubin C."/>
            <person name="Kawai H."/>
            <person name="Kimura K."/>
            <person name="Kloareg B."/>
            <person name="Kupper F.C."/>
            <person name="Lang D."/>
            <person name="Le Bail A."/>
            <person name="Leblanc C."/>
            <person name="Lerouge P."/>
            <person name="Lohr M."/>
            <person name="Lopez P.J."/>
            <person name="Martens C."/>
            <person name="Maumus F."/>
            <person name="Michel G."/>
            <person name="Miranda-Saavedra D."/>
            <person name="Morales J."/>
            <person name="Moreau H."/>
            <person name="Motomura T."/>
            <person name="Nagasato C."/>
            <person name="Napoli C.A."/>
            <person name="Nelson D.R."/>
            <person name="Nyvall-Collen P."/>
            <person name="Peters A.F."/>
            <person name="Pommier C."/>
            <person name="Potin P."/>
            <person name="Poulain J."/>
            <person name="Quesneville H."/>
            <person name="Read B."/>
            <person name="Rensing S.A."/>
            <person name="Ritter A."/>
            <person name="Rousvoal S."/>
            <person name="Samanta M."/>
            <person name="Samson G."/>
            <person name="Schroeder D.C."/>
            <person name="Segurens B."/>
            <person name="Strittmatter M."/>
            <person name="Tonon T."/>
            <person name="Tregear J.W."/>
            <person name="Valentin K."/>
            <person name="von Dassow P."/>
            <person name="Yamagishi T."/>
            <person name="Van de Peer Y."/>
            <person name="Wincker P."/>
        </authorList>
    </citation>
    <scope>NUCLEOTIDE SEQUENCE [LARGE SCALE GENOMIC DNA]</scope>
    <source>
        <strain evidence="13">Ec32 / CCAP1310/4</strain>
    </source>
</reference>
<dbReference type="Gene3D" id="1.10.8.50">
    <property type="match status" value="1"/>
</dbReference>
<name>D7FQF2_ECTSI</name>
<dbReference type="SUPFAM" id="SSF46946">
    <property type="entry name" value="S13-like H2TH domain"/>
    <property type="match status" value="1"/>
</dbReference>
<evidence type="ECO:0000256" key="4">
    <source>
        <dbReference type="ARBA" id="ARBA00022801"/>
    </source>
</evidence>
<keyword evidence="9" id="KW-0326">Glycosidase</keyword>
<keyword evidence="4" id="KW-0378">Hydrolase</keyword>
<evidence type="ECO:0000313" key="12">
    <source>
        <dbReference type="EMBL" id="CBJ48484.1"/>
    </source>
</evidence>
<dbReference type="STRING" id="2880.D7FQF2"/>
<dbReference type="GO" id="GO:0008534">
    <property type="term" value="F:oxidized purine nucleobase lesion DNA N-glycosylase activity"/>
    <property type="evidence" value="ECO:0007669"/>
    <property type="project" value="UniProtKB-EC"/>
</dbReference>
<dbReference type="InterPro" id="IPR015886">
    <property type="entry name" value="H2TH_FPG"/>
</dbReference>
<keyword evidence="6" id="KW-0234">DNA repair</keyword>
<comment type="similarity">
    <text evidence="2">Belongs to the FPG family.</text>
</comment>
<keyword evidence="7" id="KW-0456">Lyase</keyword>
<dbReference type="Pfam" id="PF06831">
    <property type="entry name" value="H2TH"/>
    <property type="match status" value="1"/>
</dbReference>
<keyword evidence="5" id="KW-0238">DNA-binding</keyword>